<dbReference type="AlphaFoldDB" id="Q1EM26"/>
<feature type="domain" description="Glycosyltransferase subfamily 4-like N-terminal" evidence="2">
    <location>
        <begin position="44"/>
        <end position="138"/>
    </location>
</feature>
<dbReference type="GO" id="GO:0016757">
    <property type="term" value="F:glycosyltransferase activity"/>
    <property type="evidence" value="ECO:0007669"/>
    <property type="project" value="InterPro"/>
</dbReference>
<gene>
    <name evidence="3" type="primary">RfaG</name>
    <name evidence="3" type="ORF">mes0011</name>
</gene>
<dbReference type="InterPro" id="IPR050194">
    <property type="entry name" value="Glycosyltransferase_grp1"/>
</dbReference>
<dbReference type="PANTHER" id="PTHR45947">
    <property type="entry name" value="SULFOQUINOVOSYL TRANSFERASE SQD2"/>
    <property type="match status" value="1"/>
</dbReference>
<sequence>MMKVLLYSEGKKLFSKSGVGIALKHQMSALDKVGVKYTTNEEDSFDIVHINTIGPGAERVIKKSKKLGIPIIYHTHTTYEDFRNSFTLSNAIAPWLRKRLIKLYSSADFLISPTEYAKKLIMNYGITLPIKAVSNGVDNKKFTRSKSLAESFLSENHIRKPLVVSVGLPFERKGVIDFCQIADTRKDLTFYWFGAKISSLLPAKIRRLLKNPPDNVKFPGFIPQEMIIGPYSACDVFLFPSYEETEGIVVLEALATEAPIVLRDIPVYSEWMKHEENCLKGKDNQEFIKHIDRLLESNNLRKKLSSCGKETALERDLSIIGQKLKNIYLEVLDKKQ</sequence>
<dbReference type="Pfam" id="PF13439">
    <property type="entry name" value="Glyco_transf_4"/>
    <property type="match status" value="1"/>
</dbReference>
<dbReference type="PANTHER" id="PTHR45947:SF3">
    <property type="entry name" value="SULFOQUINOVOSYL TRANSFERASE SQD2"/>
    <property type="match status" value="1"/>
</dbReference>
<accession>Q1EM26</accession>
<name>Q1EM26_9BACT</name>
<evidence type="ECO:0000313" key="3">
    <source>
        <dbReference type="EMBL" id="CAJ75695.1"/>
    </source>
</evidence>
<proteinExistence type="predicted"/>
<protein>
    <submittedName>
        <fullName evidence="3">Glycosyltransferase</fullName>
    </submittedName>
</protein>
<keyword evidence="3" id="KW-0808">Transferase</keyword>
<dbReference type="InterPro" id="IPR028098">
    <property type="entry name" value="Glyco_trans_4-like_N"/>
</dbReference>
<dbReference type="Pfam" id="PF00534">
    <property type="entry name" value="Glycos_transf_1"/>
    <property type="match status" value="1"/>
</dbReference>
<dbReference type="Gene3D" id="3.40.50.2000">
    <property type="entry name" value="Glycogen Phosphorylase B"/>
    <property type="match status" value="2"/>
</dbReference>
<organism evidence="3">
    <name type="scientific">uncultured Thermotogales bacterium</name>
    <dbReference type="NCBI Taxonomy" id="221214"/>
    <lineage>
        <taxon>Bacteria</taxon>
        <taxon>Thermotogati</taxon>
        <taxon>Thermotogota</taxon>
        <taxon>Thermotogae</taxon>
        <taxon>Thermotogales</taxon>
        <taxon>environmental samples</taxon>
    </lineage>
</organism>
<dbReference type="EMBL" id="AM184115">
    <property type="protein sequence ID" value="CAJ75695.1"/>
    <property type="molecule type" value="Genomic_DNA"/>
</dbReference>
<reference evidence="3" key="1">
    <citation type="journal article" date="2006" name="Appl. Environ. Microbiol.">
        <title>Evidence for existence of "mesotogas," members of the order Thermotogales adapted to low-temperature environments.</title>
        <authorList>
            <person name="Nesbo C.L."/>
            <person name="Dlutek M."/>
            <person name="Zhaxybayeva O."/>
            <person name="Doolittle F.W."/>
        </authorList>
    </citation>
    <scope>NUCLEOTIDE SEQUENCE</scope>
</reference>
<dbReference type="InterPro" id="IPR001296">
    <property type="entry name" value="Glyco_trans_1"/>
</dbReference>
<feature type="domain" description="Glycosyl transferase family 1" evidence="1">
    <location>
        <begin position="160"/>
        <end position="310"/>
    </location>
</feature>
<dbReference type="CAZy" id="GT4">
    <property type="family name" value="Glycosyltransferase Family 4"/>
</dbReference>
<evidence type="ECO:0000259" key="1">
    <source>
        <dbReference type="Pfam" id="PF00534"/>
    </source>
</evidence>
<evidence type="ECO:0000259" key="2">
    <source>
        <dbReference type="Pfam" id="PF13439"/>
    </source>
</evidence>
<dbReference type="SUPFAM" id="SSF53756">
    <property type="entry name" value="UDP-Glycosyltransferase/glycogen phosphorylase"/>
    <property type="match status" value="1"/>
</dbReference>